<name>A0A498CWW4_9FIRM</name>
<protein>
    <submittedName>
        <fullName evidence="1">Uncharacterized protein</fullName>
    </submittedName>
</protein>
<accession>A0A498CWW4</accession>
<sequence length="60" mass="6946">MGTAPYDLPFFLEKGKRKKRLKQGLRARVKGSALEKARHPLDAGLFLTRRLLKKADENFY</sequence>
<proteinExistence type="predicted"/>
<dbReference type="Proteomes" id="UP000276301">
    <property type="component" value="Unassembled WGS sequence"/>
</dbReference>
<dbReference type="EMBL" id="RCHT01000004">
    <property type="protein sequence ID" value="RLL13214.1"/>
    <property type="molecule type" value="Genomic_DNA"/>
</dbReference>
<reference evidence="1 2" key="1">
    <citation type="submission" date="2018-10" db="EMBL/GenBank/DDBJ databases">
        <title>Anaerotruncus faecis sp. nov., isolated from human feces.</title>
        <authorList>
            <person name="Wang Y.-J."/>
        </authorList>
    </citation>
    <scope>NUCLEOTIDE SEQUENCE [LARGE SCALE GENOMIC DNA]</scope>
    <source>
        <strain evidence="1 2">22A2-44</strain>
    </source>
</reference>
<evidence type="ECO:0000313" key="1">
    <source>
        <dbReference type="EMBL" id="RLL13214.1"/>
    </source>
</evidence>
<evidence type="ECO:0000313" key="2">
    <source>
        <dbReference type="Proteomes" id="UP000276301"/>
    </source>
</evidence>
<dbReference type="AlphaFoldDB" id="A0A498CWW4"/>
<gene>
    <name evidence="1" type="ORF">D4A47_04560</name>
</gene>
<organism evidence="1 2">
    <name type="scientific">Anaerotruncus massiliensis</name>
    <name type="common">ex Liu et al. 2021</name>
    <dbReference type="NCBI Taxonomy" id="2321404"/>
    <lineage>
        <taxon>Bacteria</taxon>
        <taxon>Bacillati</taxon>
        <taxon>Bacillota</taxon>
        <taxon>Clostridia</taxon>
        <taxon>Eubacteriales</taxon>
        <taxon>Oscillospiraceae</taxon>
        <taxon>Anaerotruncus</taxon>
    </lineage>
</organism>
<keyword evidence="2" id="KW-1185">Reference proteome</keyword>
<comment type="caution">
    <text evidence="1">The sequence shown here is derived from an EMBL/GenBank/DDBJ whole genome shotgun (WGS) entry which is preliminary data.</text>
</comment>